<accession>A0A976B2V1</accession>
<dbReference type="Proteomes" id="UP000256952">
    <property type="component" value="Chromosome CBM2613_b"/>
</dbReference>
<evidence type="ECO:0000313" key="1">
    <source>
        <dbReference type="EMBL" id="SOZ72934.1"/>
    </source>
</evidence>
<proteinExistence type="predicted"/>
<dbReference type="EMBL" id="OFTH01000047">
    <property type="protein sequence ID" value="SOZ72934.1"/>
    <property type="molecule type" value="Genomic_DNA"/>
</dbReference>
<organism evidence="1 2">
    <name type="scientific">Cupriavidus taiwanensis</name>
    <dbReference type="NCBI Taxonomy" id="164546"/>
    <lineage>
        <taxon>Bacteria</taxon>
        <taxon>Pseudomonadati</taxon>
        <taxon>Pseudomonadota</taxon>
        <taxon>Betaproteobacteria</taxon>
        <taxon>Burkholderiales</taxon>
        <taxon>Burkholderiaceae</taxon>
        <taxon>Cupriavidus</taxon>
    </lineage>
</organism>
<gene>
    <name evidence="1" type="ORF">CBM2613_B50082</name>
</gene>
<evidence type="ECO:0000313" key="2">
    <source>
        <dbReference type="Proteomes" id="UP000256952"/>
    </source>
</evidence>
<dbReference type="AlphaFoldDB" id="A0A976B2V1"/>
<reference evidence="1 2" key="1">
    <citation type="submission" date="2018-01" db="EMBL/GenBank/DDBJ databases">
        <authorList>
            <person name="Clerissi C."/>
        </authorList>
    </citation>
    <scope>NUCLEOTIDE SEQUENCE [LARGE SCALE GENOMIC DNA]</scope>
    <source>
        <strain evidence="1">Cupriavidus taiwanensis STM 8556</strain>
    </source>
</reference>
<protein>
    <submittedName>
        <fullName evidence="1">Uncharacterized protein</fullName>
    </submittedName>
</protein>
<name>A0A976B2V1_9BURK</name>
<comment type="caution">
    <text evidence="1">The sequence shown here is derived from an EMBL/GenBank/DDBJ whole genome shotgun (WGS) entry which is preliminary data.</text>
</comment>
<sequence>MVDATGGAGARAVVQGAILAGWRRCIGIYRTWWRFVSRRKYRPLQQCLSPLFQQPVMKFLEQVTHRSSVKRYTVISAYRPKLSEYTHPAKFQGLEDSAGSHAHRCKLFHRVESFRLRFRWLAGEFVPLLELYKELAW</sequence>